<organism evidence="1">
    <name type="scientific">Siphoviridae sp. ctg5k4</name>
    <dbReference type="NCBI Taxonomy" id="2826418"/>
    <lineage>
        <taxon>Viruses</taxon>
        <taxon>Duplodnaviria</taxon>
        <taxon>Heunggongvirae</taxon>
        <taxon>Uroviricota</taxon>
        <taxon>Caudoviricetes</taxon>
    </lineage>
</organism>
<dbReference type="EMBL" id="BK014843">
    <property type="protein sequence ID" value="DAD78435.1"/>
    <property type="molecule type" value="Genomic_DNA"/>
</dbReference>
<evidence type="ECO:0000313" key="1">
    <source>
        <dbReference type="EMBL" id="DAD78435.1"/>
    </source>
</evidence>
<sequence length="52" mass="5844">MTKETQKALDTIKEQLELLKNVSKETSDPDKLANLTNSMANLISTAKTLIFY</sequence>
<keyword evidence="1" id="KW-0413">Isomerase</keyword>
<accession>A0A8S5M904</accession>
<dbReference type="GO" id="GO:0016853">
    <property type="term" value="F:isomerase activity"/>
    <property type="evidence" value="ECO:0007669"/>
    <property type="project" value="UniProtKB-KW"/>
</dbReference>
<proteinExistence type="predicted"/>
<name>A0A8S5M904_9CAUD</name>
<protein>
    <submittedName>
        <fullName evidence="1">Phosphoheptose isomerase</fullName>
    </submittedName>
</protein>
<reference evidence="1" key="1">
    <citation type="journal article" date="2021" name="Proc. Natl. Acad. Sci. U.S.A.">
        <title>A Catalog of Tens of Thousands of Viruses from Human Metagenomes Reveals Hidden Associations with Chronic Diseases.</title>
        <authorList>
            <person name="Tisza M.J."/>
            <person name="Buck C.B."/>
        </authorList>
    </citation>
    <scope>NUCLEOTIDE SEQUENCE</scope>
    <source>
        <strain evidence="1">Ctg5k4</strain>
    </source>
</reference>